<organism evidence="4 5">
    <name type="scientific">Pseudooceanicola nanhaiensis</name>
    <dbReference type="NCBI Taxonomy" id="375761"/>
    <lineage>
        <taxon>Bacteria</taxon>
        <taxon>Pseudomonadati</taxon>
        <taxon>Pseudomonadota</taxon>
        <taxon>Alphaproteobacteria</taxon>
        <taxon>Rhodobacterales</taxon>
        <taxon>Paracoccaceae</taxon>
        <taxon>Pseudooceanicola</taxon>
    </lineage>
</organism>
<reference evidence="4" key="1">
    <citation type="journal article" date="2014" name="Int. J. Syst. Evol. Microbiol.">
        <title>Complete genome sequence of Corynebacterium casei LMG S-19264T (=DSM 44701T), isolated from a smear-ripened cheese.</title>
        <authorList>
            <consortium name="US DOE Joint Genome Institute (JGI-PGF)"/>
            <person name="Walter F."/>
            <person name="Albersmeier A."/>
            <person name="Kalinowski J."/>
            <person name="Ruckert C."/>
        </authorList>
    </citation>
    <scope>NUCLEOTIDE SEQUENCE</scope>
    <source>
        <strain evidence="4">CGMCC 1.6293</strain>
    </source>
</reference>
<dbReference type="AlphaFoldDB" id="A0A917SJA0"/>
<reference evidence="4" key="2">
    <citation type="submission" date="2020-09" db="EMBL/GenBank/DDBJ databases">
        <authorList>
            <person name="Sun Q."/>
            <person name="Zhou Y."/>
        </authorList>
    </citation>
    <scope>NUCLEOTIDE SEQUENCE</scope>
    <source>
        <strain evidence="4">CGMCC 1.6293</strain>
    </source>
</reference>
<evidence type="ECO:0000313" key="5">
    <source>
        <dbReference type="Proteomes" id="UP000649829"/>
    </source>
</evidence>
<dbReference type="GO" id="GO:0003677">
    <property type="term" value="F:DNA binding"/>
    <property type="evidence" value="ECO:0007669"/>
    <property type="project" value="UniProtKB-UniRule"/>
</dbReference>
<dbReference type="Pfam" id="PF21306">
    <property type="entry name" value="TetR_C_40"/>
    <property type="match status" value="1"/>
</dbReference>
<protein>
    <submittedName>
        <fullName evidence="4">TetR family transcriptional regulator</fullName>
    </submittedName>
</protein>
<evidence type="ECO:0000256" key="1">
    <source>
        <dbReference type="ARBA" id="ARBA00023125"/>
    </source>
</evidence>
<name>A0A917SJA0_9RHOB</name>
<accession>A0A917SJA0</accession>
<evidence type="ECO:0000313" key="4">
    <source>
        <dbReference type="EMBL" id="GGL84776.1"/>
    </source>
</evidence>
<dbReference type="PROSITE" id="PS50977">
    <property type="entry name" value="HTH_TETR_2"/>
    <property type="match status" value="1"/>
</dbReference>
<feature type="DNA-binding region" description="H-T-H motif" evidence="2">
    <location>
        <begin position="13"/>
        <end position="32"/>
    </location>
</feature>
<dbReference type="InterPro" id="IPR001647">
    <property type="entry name" value="HTH_TetR"/>
</dbReference>
<sequence>MRIFAETGGTTIPVSELAKEAGLSRGTIYNNLAEPSGLFASVCDMMAEEFLHSVRESFGTETDPALRISNAMRLCVRRVHEEPHWGRFIARYAMLEQKLGAFWGRVPAEELNRGIETGRFDVRPEQVVSICGMMGGATFGAMTLVLNGHRTWREAGSDTAEAMLRALGIERREARLLAAREFEPLPRMALFDAA</sequence>
<keyword evidence="1 2" id="KW-0238">DNA-binding</keyword>
<evidence type="ECO:0000256" key="2">
    <source>
        <dbReference type="PROSITE-ProRule" id="PRU00335"/>
    </source>
</evidence>
<evidence type="ECO:0000259" key="3">
    <source>
        <dbReference type="PROSITE" id="PS50977"/>
    </source>
</evidence>
<dbReference type="InterPro" id="IPR049513">
    <property type="entry name" value="TetR_C_40"/>
</dbReference>
<comment type="caution">
    <text evidence="4">The sequence shown here is derived from an EMBL/GenBank/DDBJ whole genome shotgun (WGS) entry which is preliminary data.</text>
</comment>
<dbReference type="Gene3D" id="1.10.357.10">
    <property type="entry name" value="Tetracycline Repressor, domain 2"/>
    <property type="match status" value="1"/>
</dbReference>
<feature type="domain" description="HTH tetR-type" evidence="3">
    <location>
        <begin position="1"/>
        <end position="50"/>
    </location>
</feature>
<dbReference type="InterPro" id="IPR009057">
    <property type="entry name" value="Homeodomain-like_sf"/>
</dbReference>
<proteinExistence type="predicted"/>
<dbReference type="EMBL" id="BMLF01000001">
    <property type="protein sequence ID" value="GGL84776.1"/>
    <property type="molecule type" value="Genomic_DNA"/>
</dbReference>
<keyword evidence="5" id="KW-1185">Reference proteome</keyword>
<dbReference type="Proteomes" id="UP000649829">
    <property type="component" value="Unassembled WGS sequence"/>
</dbReference>
<dbReference type="SUPFAM" id="SSF46689">
    <property type="entry name" value="Homeodomain-like"/>
    <property type="match status" value="1"/>
</dbReference>
<gene>
    <name evidence="4" type="ORF">GCM10011534_03310</name>
</gene>